<feature type="domain" description="HTH cro/C1-type" evidence="2">
    <location>
        <begin position="8"/>
        <end position="62"/>
    </location>
</feature>
<evidence type="ECO:0000259" key="2">
    <source>
        <dbReference type="PROSITE" id="PS50943"/>
    </source>
</evidence>
<keyword evidence="1" id="KW-0238">DNA-binding</keyword>
<dbReference type="PANTHER" id="PTHR46558">
    <property type="entry name" value="TRACRIPTIONAL REGULATORY PROTEIN-RELATED-RELATED"/>
    <property type="match status" value="1"/>
</dbReference>
<dbReference type="SUPFAM" id="SSF47413">
    <property type="entry name" value="lambda repressor-like DNA-binding domains"/>
    <property type="match status" value="1"/>
</dbReference>
<dbReference type="Gene3D" id="1.10.260.40">
    <property type="entry name" value="lambda repressor-like DNA-binding domains"/>
    <property type="match status" value="1"/>
</dbReference>
<dbReference type="CDD" id="cd00093">
    <property type="entry name" value="HTH_XRE"/>
    <property type="match status" value="1"/>
</dbReference>
<protein>
    <submittedName>
        <fullName evidence="3">Helix-turn-helix transcriptional regulator</fullName>
    </submittedName>
</protein>
<dbReference type="AlphaFoldDB" id="A0A9D1MKT9"/>
<accession>A0A9D1MKT9</accession>
<dbReference type="Pfam" id="PF01381">
    <property type="entry name" value="HTH_3"/>
    <property type="match status" value="1"/>
</dbReference>
<gene>
    <name evidence="3" type="ORF">IAB69_04720</name>
</gene>
<dbReference type="SMART" id="SM00530">
    <property type="entry name" value="HTH_XRE"/>
    <property type="match status" value="1"/>
</dbReference>
<dbReference type="InterPro" id="IPR010982">
    <property type="entry name" value="Lambda_DNA-bd_dom_sf"/>
</dbReference>
<dbReference type="GO" id="GO:0003677">
    <property type="term" value="F:DNA binding"/>
    <property type="evidence" value="ECO:0007669"/>
    <property type="project" value="UniProtKB-KW"/>
</dbReference>
<organism evidence="3 4">
    <name type="scientific">Candidatus Coproplasma excrementigallinarum</name>
    <dbReference type="NCBI Taxonomy" id="2840747"/>
    <lineage>
        <taxon>Bacteria</taxon>
        <taxon>Bacillati</taxon>
        <taxon>Bacillota</taxon>
        <taxon>Clostridia</taxon>
        <taxon>Eubacteriales</taxon>
        <taxon>Candidatus Coproplasma</taxon>
    </lineage>
</organism>
<dbReference type="EMBL" id="DVNE01000045">
    <property type="protein sequence ID" value="HIU61932.1"/>
    <property type="molecule type" value="Genomic_DNA"/>
</dbReference>
<reference evidence="3" key="1">
    <citation type="submission" date="2020-10" db="EMBL/GenBank/DDBJ databases">
        <authorList>
            <person name="Gilroy R."/>
        </authorList>
    </citation>
    <scope>NUCLEOTIDE SEQUENCE</scope>
    <source>
        <strain evidence="3">CHK195-12923</strain>
    </source>
</reference>
<evidence type="ECO:0000256" key="1">
    <source>
        <dbReference type="ARBA" id="ARBA00023125"/>
    </source>
</evidence>
<evidence type="ECO:0000313" key="3">
    <source>
        <dbReference type="EMBL" id="HIU61932.1"/>
    </source>
</evidence>
<dbReference type="PANTHER" id="PTHR46558:SF11">
    <property type="entry name" value="HTH-TYPE TRANSCRIPTIONAL REGULATOR XRE"/>
    <property type="match status" value="1"/>
</dbReference>
<proteinExistence type="predicted"/>
<sequence>MNTIGQRIAYYRKKANLTQEELAEKCSVTPQAVSKWENDISAPDISLFPVLAKLFNTTCDELLGAETETPKVVPEELVDLSKVLLKIRVISADGDNVKLNLPISIAEQFLSKANIGGNEALKSIDFAQIMQLVMSGATGKLVEITSADGDTVTISVE</sequence>
<comment type="caution">
    <text evidence="3">The sequence shown here is derived from an EMBL/GenBank/DDBJ whole genome shotgun (WGS) entry which is preliminary data.</text>
</comment>
<dbReference type="PROSITE" id="PS50943">
    <property type="entry name" value="HTH_CROC1"/>
    <property type="match status" value="1"/>
</dbReference>
<reference evidence="3" key="2">
    <citation type="journal article" date="2021" name="PeerJ">
        <title>Extensive microbial diversity within the chicken gut microbiome revealed by metagenomics and culture.</title>
        <authorList>
            <person name="Gilroy R."/>
            <person name="Ravi A."/>
            <person name="Getino M."/>
            <person name="Pursley I."/>
            <person name="Horton D.L."/>
            <person name="Alikhan N.F."/>
            <person name="Baker D."/>
            <person name="Gharbi K."/>
            <person name="Hall N."/>
            <person name="Watson M."/>
            <person name="Adriaenssens E.M."/>
            <person name="Foster-Nyarko E."/>
            <person name="Jarju S."/>
            <person name="Secka A."/>
            <person name="Antonio M."/>
            <person name="Oren A."/>
            <person name="Chaudhuri R.R."/>
            <person name="La Ragione R."/>
            <person name="Hildebrand F."/>
            <person name="Pallen M.J."/>
        </authorList>
    </citation>
    <scope>NUCLEOTIDE SEQUENCE</scope>
    <source>
        <strain evidence="3">CHK195-12923</strain>
    </source>
</reference>
<evidence type="ECO:0000313" key="4">
    <source>
        <dbReference type="Proteomes" id="UP000824110"/>
    </source>
</evidence>
<name>A0A9D1MKT9_9FIRM</name>
<dbReference type="Proteomes" id="UP000824110">
    <property type="component" value="Unassembled WGS sequence"/>
</dbReference>
<dbReference type="InterPro" id="IPR001387">
    <property type="entry name" value="Cro/C1-type_HTH"/>
</dbReference>